<reference evidence="4 5" key="1">
    <citation type="journal article" date="2012" name="Proc. Natl. Acad. Sci. U.S.A.">
        <title>Comparative genomics of Ceriporiopsis subvermispora and Phanerochaete chrysosporium provide insight into selective ligninolysis.</title>
        <authorList>
            <person name="Fernandez-Fueyo E."/>
            <person name="Ruiz-Duenas F.J."/>
            <person name="Ferreira P."/>
            <person name="Floudas D."/>
            <person name="Hibbett D.S."/>
            <person name="Canessa P."/>
            <person name="Larrondo L.F."/>
            <person name="James T.Y."/>
            <person name="Seelenfreund D."/>
            <person name="Lobos S."/>
            <person name="Polanco R."/>
            <person name="Tello M."/>
            <person name="Honda Y."/>
            <person name="Watanabe T."/>
            <person name="Watanabe T."/>
            <person name="Ryu J.S."/>
            <person name="Kubicek C.P."/>
            <person name="Schmoll M."/>
            <person name="Gaskell J."/>
            <person name="Hammel K.E."/>
            <person name="St John F.J."/>
            <person name="Vanden Wymelenberg A."/>
            <person name="Sabat G."/>
            <person name="Splinter BonDurant S."/>
            <person name="Syed K."/>
            <person name="Yadav J.S."/>
            <person name="Doddapaneni H."/>
            <person name="Subramanian V."/>
            <person name="Lavin J.L."/>
            <person name="Oguiza J.A."/>
            <person name="Perez G."/>
            <person name="Pisabarro A.G."/>
            <person name="Ramirez L."/>
            <person name="Santoyo F."/>
            <person name="Master E."/>
            <person name="Coutinho P.M."/>
            <person name="Henrissat B."/>
            <person name="Lombard V."/>
            <person name="Magnuson J.K."/>
            <person name="Kuees U."/>
            <person name="Hori C."/>
            <person name="Igarashi K."/>
            <person name="Samejima M."/>
            <person name="Held B.W."/>
            <person name="Barry K.W."/>
            <person name="LaButti K.M."/>
            <person name="Lapidus A."/>
            <person name="Lindquist E.A."/>
            <person name="Lucas S.M."/>
            <person name="Riley R."/>
            <person name="Salamov A.A."/>
            <person name="Hoffmeister D."/>
            <person name="Schwenk D."/>
            <person name="Hadar Y."/>
            <person name="Yarden O."/>
            <person name="de Vries R.P."/>
            <person name="Wiebenga A."/>
            <person name="Stenlid J."/>
            <person name="Eastwood D."/>
            <person name="Grigoriev I.V."/>
            <person name="Berka R.M."/>
            <person name="Blanchette R.A."/>
            <person name="Kersten P."/>
            <person name="Martinez A.T."/>
            <person name="Vicuna R."/>
            <person name="Cullen D."/>
        </authorList>
    </citation>
    <scope>NUCLEOTIDE SEQUENCE [LARGE SCALE GENOMIC DNA]</scope>
    <source>
        <strain evidence="4 5">B</strain>
    </source>
</reference>
<dbReference type="EMBL" id="KB445808">
    <property type="protein sequence ID" value="EMD32908.1"/>
    <property type="molecule type" value="Genomic_DNA"/>
</dbReference>
<feature type="compositionally biased region" description="Polar residues" evidence="1">
    <location>
        <begin position="1"/>
        <end position="11"/>
    </location>
</feature>
<feature type="transmembrane region" description="Helical" evidence="2">
    <location>
        <begin position="139"/>
        <end position="166"/>
    </location>
</feature>
<accession>M2Q7W6</accession>
<dbReference type="STRING" id="914234.M2Q7W6"/>
<proteinExistence type="predicted"/>
<feature type="transmembrane region" description="Helical" evidence="2">
    <location>
        <begin position="204"/>
        <end position="228"/>
    </location>
</feature>
<keyword evidence="2" id="KW-0472">Membrane</keyword>
<name>M2Q7W6_CERS8</name>
<keyword evidence="2" id="KW-0812">Transmembrane</keyword>
<feature type="region of interest" description="Disordered" evidence="1">
    <location>
        <begin position="1"/>
        <end position="32"/>
    </location>
</feature>
<dbReference type="Pfam" id="PF20153">
    <property type="entry name" value="DUF6535"/>
    <property type="match status" value="1"/>
</dbReference>
<feature type="region of interest" description="Disordered" evidence="1">
    <location>
        <begin position="295"/>
        <end position="319"/>
    </location>
</feature>
<feature type="compositionally biased region" description="Low complexity" evidence="1">
    <location>
        <begin position="553"/>
        <end position="566"/>
    </location>
</feature>
<dbReference type="InterPro" id="IPR045338">
    <property type="entry name" value="DUF6535"/>
</dbReference>
<feature type="transmembrane region" description="Helical" evidence="2">
    <location>
        <begin position="234"/>
        <end position="258"/>
    </location>
</feature>
<evidence type="ECO:0000313" key="5">
    <source>
        <dbReference type="Proteomes" id="UP000016930"/>
    </source>
</evidence>
<keyword evidence="5" id="KW-1185">Reference proteome</keyword>
<gene>
    <name evidence="4" type="ORF">CERSUDRAFT_126424</name>
</gene>
<evidence type="ECO:0000259" key="3">
    <source>
        <dbReference type="Pfam" id="PF20153"/>
    </source>
</evidence>
<protein>
    <recommendedName>
        <fullName evidence="3">DUF6535 domain-containing protein</fullName>
    </recommendedName>
</protein>
<dbReference type="OrthoDB" id="3219854at2759"/>
<feature type="region of interest" description="Disordered" evidence="1">
    <location>
        <begin position="679"/>
        <end position="698"/>
    </location>
</feature>
<evidence type="ECO:0000256" key="1">
    <source>
        <dbReference type="SAM" id="MobiDB-lite"/>
    </source>
</evidence>
<feature type="region of interest" description="Disordered" evidence="1">
    <location>
        <begin position="552"/>
        <end position="572"/>
    </location>
</feature>
<dbReference type="Proteomes" id="UP000016930">
    <property type="component" value="Unassembled WGS sequence"/>
</dbReference>
<dbReference type="AlphaFoldDB" id="M2Q7W6"/>
<evidence type="ECO:0000313" key="4">
    <source>
        <dbReference type="EMBL" id="EMD32908.1"/>
    </source>
</evidence>
<evidence type="ECO:0000256" key="2">
    <source>
        <dbReference type="SAM" id="Phobius"/>
    </source>
</evidence>
<keyword evidence="2" id="KW-1133">Transmembrane helix</keyword>
<organism evidence="4 5">
    <name type="scientific">Ceriporiopsis subvermispora (strain B)</name>
    <name type="common">White-rot fungus</name>
    <name type="synonym">Gelatoporia subvermispora</name>
    <dbReference type="NCBI Taxonomy" id="914234"/>
    <lineage>
        <taxon>Eukaryota</taxon>
        <taxon>Fungi</taxon>
        <taxon>Dikarya</taxon>
        <taxon>Basidiomycota</taxon>
        <taxon>Agaricomycotina</taxon>
        <taxon>Agaricomycetes</taxon>
        <taxon>Polyporales</taxon>
        <taxon>Gelatoporiaceae</taxon>
        <taxon>Gelatoporia</taxon>
    </lineage>
</organism>
<feature type="compositionally biased region" description="Polar residues" evidence="1">
    <location>
        <begin position="18"/>
        <end position="29"/>
    </location>
</feature>
<sequence>MPSTALETGTRPSLPGITVQNGALASSSGHLPRESLRKDQDELLNQMKQSKLQQLAQMPPGDARTEEAWTYLAEQLQREDKDTAGAWKEQIDSLLTFAGLFSAILTSFNVNVYPMLASQGSSASSSDNNASNSPAPGNAAAFVCINTLWFASLVLSLASASIGIAIRQWIAYFLSPTPTAGRHDTYVHCLRWDKGMIAWRVPELLALVPVLLQLSLALFFIGLVILLWTLNTIVAIFTTTLVGLSLAFLVFTTLAPVVKPCCPYKSPQALLCHSAVQIAKNAWRWLAERWPRCHRQGPNDGDPENPGATNGDSRGGNKPPKAAATFHYSNWNSLERSIVCPVEGESLLGGVMKWIEENVVARGHVLLMDEQLLDVVVNACCHDFNDSTKRIEPENQPLANYKALERVQHIFDSQEEQALSRTMQKKLALYAMKLIPELNNGDRSRMPLLPVENYSWLAIPRILKEGVGGNGGPSGFVEIAQFLAQSPKMNQINGLECQKNAQQYAQMVVKGCMTRKGLKQVWTKGSFTQLLELVCKEENFVEQMLEEAMKLIDSPSSTDTPGSDGDNTMPKTSEIHSEINQCGLAAWLSSSLLYVHAQRGDGEPTQIVKFSKTLLSRANALHQRAHDSHDNQLRTFLYYSWQRLYDLLRDIKHDIRELDACHKKFGELLWKSKDVARGNPPNPVSSDVTDNLGGPITL</sequence>
<dbReference type="HOGENOM" id="CLU_394818_0_0_1"/>
<feature type="domain" description="DUF6535" evidence="3">
    <location>
        <begin position="69"/>
        <end position="229"/>
    </location>
</feature>